<accession>W4L6Y9</accession>
<dbReference type="EMBL" id="AZHW01001191">
    <property type="protein sequence ID" value="ETW93679.1"/>
    <property type="molecule type" value="Genomic_DNA"/>
</dbReference>
<evidence type="ECO:0000313" key="1">
    <source>
        <dbReference type="EMBL" id="ETW93679.1"/>
    </source>
</evidence>
<organism evidence="1 2">
    <name type="scientific">Entotheonella factor</name>
    <dbReference type="NCBI Taxonomy" id="1429438"/>
    <lineage>
        <taxon>Bacteria</taxon>
        <taxon>Pseudomonadati</taxon>
        <taxon>Nitrospinota/Tectimicrobiota group</taxon>
        <taxon>Candidatus Tectimicrobiota</taxon>
        <taxon>Candidatus Entotheonellia</taxon>
        <taxon>Candidatus Entotheonellales</taxon>
        <taxon>Candidatus Entotheonellaceae</taxon>
        <taxon>Candidatus Entotheonella</taxon>
    </lineage>
</organism>
<protein>
    <submittedName>
        <fullName evidence="1">Uncharacterized protein</fullName>
    </submittedName>
</protein>
<sequence>MEQFFGWTDFDPENDAHKVLHGFLVMDIQDNAEVAQSVANAVRRIRAGESDSEEAGGNAYFCSIRPDGVTFECILDDMDDLSPQTLDLASFEAVLNAWAAHCRQRTDS</sequence>
<reference evidence="1 2" key="1">
    <citation type="journal article" date="2014" name="Nature">
        <title>An environmental bacterial taxon with a large and distinct metabolic repertoire.</title>
        <authorList>
            <person name="Wilson M.C."/>
            <person name="Mori T."/>
            <person name="Ruckert C."/>
            <person name="Uria A.R."/>
            <person name="Helf M.J."/>
            <person name="Takada K."/>
            <person name="Gernert C."/>
            <person name="Steffens U.A."/>
            <person name="Heycke N."/>
            <person name="Schmitt S."/>
            <person name="Rinke C."/>
            <person name="Helfrich E.J."/>
            <person name="Brachmann A.O."/>
            <person name="Gurgui C."/>
            <person name="Wakimoto T."/>
            <person name="Kracht M."/>
            <person name="Crusemann M."/>
            <person name="Hentschel U."/>
            <person name="Abe I."/>
            <person name="Matsunaga S."/>
            <person name="Kalinowski J."/>
            <person name="Takeyama H."/>
            <person name="Piel J."/>
        </authorList>
    </citation>
    <scope>NUCLEOTIDE SEQUENCE [LARGE SCALE GENOMIC DNA]</scope>
    <source>
        <strain evidence="2">TSY1</strain>
    </source>
</reference>
<name>W4L6Y9_ENTF1</name>
<proteinExistence type="predicted"/>
<dbReference type="HOGENOM" id="CLU_2192201_0_0_7"/>
<dbReference type="Proteomes" id="UP000019141">
    <property type="component" value="Unassembled WGS sequence"/>
</dbReference>
<keyword evidence="2" id="KW-1185">Reference proteome</keyword>
<gene>
    <name evidence="1" type="ORF">ETSY1_38160</name>
</gene>
<evidence type="ECO:0000313" key="2">
    <source>
        <dbReference type="Proteomes" id="UP000019141"/>
    </source>
</evidence>
<dbReference type="AlphaFoldDB" id="W4L6Y9"/>
<comment type="caution">
    <text evidence="1">The sequence shown here is derived from an EMBL/GenBank/DDBJ whole genome shotgun (WGS) entry which is preliminary data.</text>
</comment>